<dbReference type="InterPro" id="IPR050980">
    <property type="entry name" value="2C_sensor_his_kinase"/>
</dbReference>
<evidence type="ECO:0000259" key="10">
    <source>
        <dbReference type="PROSITE" id="PS50113"/>
    </source>
</evidence>
<dbReference type="Pfam" id="PF08448">
    <property type="entry name" value="PAS_4"/>
    <property type="match status" value="1"/>
</dbReference>
<dbReference type="Pfam" id="PF02518">
    <property type="entry name" value="HATPase_c"/>
    <property type="match status" value="1"/>
</dbReference>
<dbReference type="Gene3D" id="3.30.565.10">
    <property type="entry name" value="Histidine kinase-like ATPase, C-terminal domain"/>
    <property type="match status" value="1"/>
</dbReference>
<gene>
    <name evidence="11" type="ORF">DV733_13455</name>
</gene>
<dbReference type="SUPFAM" id="SSF55874">
    <property type="entry name" value="ATPase domain of HSP90 chaperone/DNA topoisomerase II/histidine kinase"/>
    <property type="match status" value="1"/>
</dbReference>
<comment type="catalytic activity">
    <reaction evidence="1">
        <text>ATP + protein L-histidine = ADP + protein N-phospho-L-histidine.</text>
        <dbReference type="EC" id="2.7.13.3"/>
    </reaction>
</comment>
<dbReference type="InterPro" id="IPR003594">
    <property type="entry name" value="HATPase_dom"/>
</dbReference>
<dbReference type="AlphaFoldDB" id="A0A4D6HGQ3"/>
<evidence type="ECO:0000313" key="11">
    <source>
        <dbReference type="EMBL" id="QCC52970.1"/>
    </source>
</evidence>
<dbReference type="InterPro" id="IPR036890">
    <property type="entry name" value="HATPase_C_sf"/>
</dbReference>
<dbReference type="Proteomes" id="UP000296706">
    <property type="component" value="Chromosome"/>
</dbReference>
<dbReference type="SUPFAM" id="SSF47384">
    <property type="entry name" value="Homodimeric domain of signal transducing histidine kinase"/>
    <property type="match status" value="1"/>
</dbReference>
<evidence type="ECO:0000256" key="5">
    <source>
        <dbReference type="ARBA" id="ARBA00022679"/>
    </source>
</evidence>
<keyword evidence="7" id="KW-0418">Kinase</keyword>
<evidence type="ECO:0000259" key="9">
    <source>
        <dbReference type="PROSITE" id="PS50109"/>
    </source>
</evidence>
<dbReference type="Gene3D" id="3.30.450.20">
    <property type="entry name" value="PAS domain"/>
    <property type="match status" value="1"/>
</dbReference>
<dbReference type="InterPro" id="IPR013656">
    <property type="entry name" value="PAS_4"/>
</dbReference>
<dbReference type="GO" id="GO:0005886">
    <property type="term" value="C:plasma membrane"/>
    <property type="evidence" value="ECO:0007669"/>
    <property type="project" value="UniProtKB-SubCell"/>
</dbReference>
<proteinExistence type="predicted"/>
<evidence type="ECO:0000256" key="6">
    <source>
        <dbReference type="ARBA" id="ARBA00022741"/>
    </source>
</evidence>
<evidence type="ECO:0000256" key="7">
    <source>
        <dbReference type="ARBA" id="ARBA00022777"/>
    </source>
</evidence>
<dbReference type="EC" id="2.7.13.3" evidence="3"/>
<dbReference type="GO" id="GO:0005524">
    <property type="term" value="F:ATP binding"/>
    <property type="evidence" value="ECO:0007669"/>
    <property type="project" value="UniProtKB-KW"/>
</dbReference>
<evidence type="ECO:0000313" key="12">
    <source>
        <dbReference type="Proteomes" id="UP000296706"/>
    </source>
</evidence>
<keyword evidence="4" id="KW-1003">Cell membrane</keyword>
<dbReference type="PANTHER" id="PTHR44936:SF10">
    <property type="entry name" value="SENSOR PROTEIN RSTB"/>
    <property type="match status" value="1"/>
</dbReference>
<organism evidence="11 12">
    <name type="scientific">Halapricum salinum</name>
    <dbReference type="NCBI Taxonomy" id="1457250"/>
    <lineage>
        <taxon>Archaea</taxon>
        <taxon>Methanobacteriati</taxon>
        <taxon>Methanobacteriota</taxon>
        <taxon>Stenosarchaea group</taxon>
        <taxon>Halobacteria</taxon>
        <taxon>Halobacteriales</taxon>
        <taxon>Haloarculaceae</taxon>
        <taxon>Halapricum</taxon>
    </lineage>
</organism>
<dbReference type="InterPro" id="IPR000700">
    <property type="entry name" value="PAS-assoc_C"/>
</dbReference>
<dbReference type="PROSITE" id="PS50113">
    <property type="entry name" value="PAC"/>
    <property type="match status" value="1"/>
</dbReference>
<keyword evidence="6" id="KW-0547">Nucleotide-binding</keyword>
<keyword evidence="8 11" id="KW-0067">ATP-binding</keyword>
<dbReference type="PANTHER" id="PTHR44936">
    <property type="entry name" value="SENSOR PROTEIN CREC"/>
    <property type="match status" value="1"/>
</dbReference>
<dbReference type="InterPro" id="IPR036097">
    <property type="entry name" value="HisK_dim/P_sf"/>
</dbReference>
<keyword evidence="5" id="KW-0808">Transferase</keyword>
<dbReference type="InterPro" id="IPR003661">
    <property type="entry name" value="HisK_dim/P_dom"/>
</dbReference>
<reference evidence="11 12" key="1">
    <citation type="journal article" date="2019" name="Nat. Commun.">
        <title>A new type of DNA phosphorothioation-based antiviral system in archaea.</title>
        <authorList>
            <person name="Xiong L."/>
            <person name="Liu S."/>
            <person name="Chen S."/>
            <person name="Xiao Y."/>
            <person name="Zhu B."/>
            <person name="Gao Y."/>
            <person name="Zhang Y."/>
            <person name="Chen B."/>
            <person name="Luo J."/>
            <person name="Deng Z."/>
            <person name="Chen X."/>
            <person name="Wang L."/>
            <person name="Chen S."/>
        </authorList>
    </citation>
    <scope>NUCLEOTIDE SEQUENCE [LARGE SCALE GENOMIC DNA]</scope>
    <source>
        <strain evidence="11 12">CBA1105</strain>
    </source>
</reference>
<dbReference type="OrthoDB" id="241213at2157"/>
<dbReference type="KEGG" id="hsn:DV733_13455"/>
<comment type="subcellular location">
    <subcellularLocation>
        <location evidence="2">Cell membrane</location>
        <topology evidence="2">Multi-pass membrane protein</topology>
    </subcellularLocation>
</comment>
<accession>A0A4D6HGQ3</accession>
<name>A0A4D6HGQ3_9EURY</name>
<dbReference type="PROSITE" id="PS50109">
    <property type="entry name" value="HIS_KIN"/>
    <property type="match status" value="1"/>
</dbReference>
<dbReference type="STRING" id="1457250.GCA_000755225_01552"/>
<feature type="domain" description="Histidine kinase" evidence="9">
    <location>
        <begin position="259"/>
        <end position="444"/>
    </location>
</feature>
<protein>
    <recommendedName>
        <fullName evidence="3">histidine kinase</fullName>
        <ecNumber evidence="3">2.7.13.3</ecNumber>
    </recommendedName>
</protein>
<evidence type="ECO:0000256" key="4">
    <source>
        <dbReference type="ARBA" id="ARBA00022475"/>
    </source>
</evidence>
<dbReference type="InterPro" id="IPR005467">
    <property type="entry name" value="His_kinase_dom"/>
</dbReference>
<dbReference type="GO" id="GO:0000155">
    <property type="term" value="F:phosphorelay sensor kinase activity"/>
    <property type="evidence" value="ECO:0007669"/>
    <property type="project" value="InterPro"/>
</dbReference>
<keyword evidence="4" id="KW-0472">Membrane</keyword>
<evidence type="ECO:0000256" key="2">
    <source>
        <dbReference type="ARBA" id="ARBA00004651"/>
    </source>
</evidence>
<keyword evidence="12" id="KW-1185">Reference proteome</keyword>
<feature type="domain" description="PAC" evidence="10">
    <location>
        <begin position="195"/>
        <end position="248"/>
    </location>
</feature>
<sequence length="450" mass="48822">MESRSVLVVSESSLSVDDLDASDGTVSVTVLTGPTEVFEKLTRSAYDCLVLPARVHDRSAVELAYGIRSLFPELPIVVAGSDPDSVAPRSDITVVAADSVLEDAVAGAVADRLEGDPPAVAGRPPSPMETLLLSIFTEMPHHFYAKDTEARHVLMGRGFNEPTDRIGLTDVEVGELQDDHGKAALQDELDVIEGRTDRIEVEEFLDLSAEYVETVKVPWRDSTGDIAGIVGLTQDITERKEREHAFQRQYERLVKTALVAAHEFRNELQIAHGRVERLEAGTDETAAIVDSLDRLESIVDTVVDLSTTDSRLAEQKPVWLSRLCREIWDALTEGDATLQIDSDARVVADQESASLLLQNLFENAIEHAGPDVTITVGATDDGFFVADDGPGIDADSPDRVFDAGYTTDEENTGLGLYVVQMVADDHDWTVSVSAGPDGGARFDIGNVDLH</sequence>
<evidence type="ECO:0000256" key="3">
    <source>
        <dbReference type="ARBA" id="ARBA00012438"/>
    </source>
</evidence>
<dbReference type="CDD" id="cd00082">
    <property type="entry name" value="HisKA"/>
    <property type="match status" value="1"/>
</dbReference>
<dbReference type="SMART" id="SM00387">
    <property type="entry name" value="HATPase_c"/>
    <property type="match status" value="1"/>
</dbReference>
<dbReference type="EMBL" id="CP031310">
    <property type="protein sequence ID" value="QCC52970.1"/>
    <property type="molecule type" value="Genomic_DNA"/>
</dbReference>
<evidence type="ECO:0000256" key="8">
    <source>
        <dbReference type="ARBA" id="ARBA00022840"/>
    </source>
</evidence>
<evidence type="ECO:0000256" key="1">
    <source>
        <dbReference type="ARBA" id="ARBA00000085"/>
    </source>
</evidence>